<dbReference type="EMBL" id="JACCCC010000001">
    <property type="protein sequence ID" value="NYE45595.1"/>
    <property type="molecule type" value="Genomic_DNA"/>
</dbReference>
<sequence length="191" mass="20515">MNTPPWPNRQPYGPPPPAAGFYGPQPYAGPTGGPADDVRLAGFGRRLGARVIDFFVLSVISVVLLFILMISVFIADPGAAETTSAAFDTTLGFIIVFGWGVVVFFYDWLFHVGWGKTVGKAVLSIKVVGVSSGRRPTQGQAIGRAAFFGLPQSLPCLGQLIALLDCLWPLFDERSQALHDKVSRTIVVHDG</sequence>
<feature type="transmembrane region" description="Helical" evidence="6">
    <location>
        <begin position="54"/>
        <end position="75"/>
    </location>
</feature>
<feature type="transmembrane region" description="Helical" evidence="6">
    <location>
        <begin position="90"/>
        <end position="110"/>
    </location>
</feature>
<evidence type="ECO:0000256" key="4">
    <source>
        <dbReference type="ARBA" id="ARBA00022989"/>
    </source>
</evidence>
<name>A0A852TPR0_9ACTN</name>
<organism evidence="8 9">
    <name type="scientific">Spinactinospora alkalitolerans</name>
    <dbReference type="NCBI Taxonomy" id="687207"/>
    <lineage>
        <taxon>Bacteria</taxon>
        <taxon>Bacillati</taxon>
        <taxon>Actinomycetota</taxon>
        <taxon>Actinomycetes</taxon>
        <taxon>Streptosporangiales</taxon>
        <taxon>Nocardiopsidaceae</taxon>
        <taxon>Spinactinospora</taxon>
    </lineage>
</organism>
<evidence type="ECO:0000313" key="9">
    <source>
        <dbReference type="Proteomes" id="UP000589036"/>
    </source>
</evidence>
<keyword evidence="3 6" id="KW-0812">Transmembrane</keyword>
<evidence type="ECO:0000259" key="7">
    <source>
        <dbReference type="Pfam" id="PF06271"/>
    </source>
</evidence>
<protein>
    <submittedName>
        <fullName evidence="8">Putative RDD family membrane protein YckC</fullName>
    </submittedName>
</protein>
<keyword evidence="5 6" id="KW-0472">Membrane</keyword>
<evidence type="ECO:0000256" key="1">
    <source>
        <dbReference type="ARBA" id="ARBA00004651"/>
    </source>
</evidence>
<comment type="subcellular location">
    <subcellularLocation>
        <location evidence="1">Cell membrane</location>
        <topology evidence="1">Multi-pass membrane protein</topology>
    </subcellularLocation>
</comment>
<evidence type="ECO:0000256" key="6">
    <source>
        <dbReference type="SAM" id="Phobius"/>
    </source>
</evidence>
<dbReference type="InterPro" id="IPR051791">
    <property type="entry name" value="Pra-immunoreactive"/>
</dbReference>
<dbReference type="RefSeq" id="WP_179641781.1">
    <property type="nucleotide sequence ID" value="NZ_BAAAYY010000002.1"/>
</dbReference>
<dbReference type="PANTHER" id="PTHR36115:SF4">
    <property type="entry name" value="MEMBRANE PROTEIN"/>
    <property type="match status" value="1"/>
</dbReference>
<dbReference type="Proteomes" id="UP000589036">
    <property type="component" value="Unassembled WGS sequence"/>
</dbReference>
<evidence type="ECO:0000256" key="3">
    <source>
        <dbReference type="ARBA" id="ARBA00022692"/>
    </source>
</evidence>
<dbReference type="InterPro" id="IPR010432">
    <property type="entry name" value="RDD"/>
</dbReference>
<evidence type="ECO:0000256" key="5">
    <source>
        <dbReference type="ARBA" id="ARBA00023136"/>
    </source>
</evidence>
<proteinExistence type="predicted"/>
<accession>A0A852TPR0</accession>
<keyword evidence="4 6" id="KW-1133">Transmembrane helix</keyword>
<dbReference type="AlphaFoldDB" id="A0A852TPR0"/>
<keyword evidence="2" id="KW-1003">Cell membrane</keyword>
<evidence type="ECO:0000256" key="2">
    <source>
        <dbReference type="ARBA" id="ARBA00022475"/>
    </source>
</evidence>
<gene>
    <name evidence="8" type="ORF">HDA32_000715</name>
</gene>
<dbReference type="Pfam" id="PF06271">
    <property type="entry name" value="RDD"/>
    <property type="match status" value="1"/>
</dbReference>
<feature type="domain" description="RDD" evidence="7">
    <location>
        <begin position="40"/>
        <end position="183"/>
    </location>
</feature>
<comment type="caution">
    <text evidence="8">The sequence shown here is derived from an EMBL/GenBank/DDBJ whole genome shotgun (WGS) entry which is preliminary data.</text>
</comment>
<dbReference type="GO" id="GO:0005886">
    <property type="term" value="C:plasma membrane"/>
    <property type="evidence" value="ECO:0007669"/>
    <property type="project" value="UniProtKB-SubCell"/>
</dbReference>
<evidence type="ECO:0000313" key="8">
    <source>
        <dbReference type="EMBL" id="NYE45595.1"/>
    </source>
</evidence>
<keyword evidence="9" id="KW-1185">Reference proteome</keyword>
<reference evidence="8 9" key="1">
    <citation type="submission" date="2020-07" db="EMBL/GenBank/DDBJ databases">
        <title>Sequencing the genomes of 1000 actinobacteria strains.</title>
        <authorList>
            <person name="Klenk H.-P."/>
        </authorList>
    </citation>
    <scope>NUCLEOTIDE SEQUENCE [LARGE SCALE GENOMIC DNA]</scope>
    <source>
        <strain evidence="8 9">CXB654</strain>
    </source>
</reference>
<dbReference type="PANTHER" id="PTHR36115">
    <property type="entry name" value="PROLINE-RICH ANTIGEN HOMOLOG-RELATED"/>
    <property type="match status" value="1"/>
</dbReference>